<feature type="transmembrane region" description="Helical" evidence="2">
    <location>
        <begin position="39"/>
        <end position="67"/>
    </location>
</feature>
<keyword evidence="4" id="KW-1185">Reference proteome</keyword>
<evidence type="ECO:0000313" key="4">
    <source>
        <dbReference type="Proteomes" id="UP000010482"/>
    </source>
</evidence>
<accession>K9YTL1</accession>
<keyword evidence="2" id="KW-0472">Membrane</keyword>
<evidence type="ECO:0000256" key="2">
    <source>
        <dbReference type="SAM" id="Phobius"/>
    </source>
</evidence>
<dbReference type="RefSeq" id="WP_015229218.1">
    <property type="nucleotide sequence ID" value="NC_019780.1"/>
</dbReference>
<feature type="region of interest" description="Disordered" evidence="1">
    <location>
        <begin position="1"/>
        <end position="24"/>
    </location>
</feature>
<dbReference type="EMBL" id="CP003944">
    <property type="protein sequence ID" value="AFZ50219.1"/>
    <property type="molecule type" value="Genomic_DNA"/>
</dbReference>
<name>K9YTL1_DACS8</name>
<organism evidence="3 4">
    <name type="scientific">Dactylococcopsis salina (strain PCC 8305)</name>
    <name type="common">Myxobactron salinum</name>
    <dbReference type="NCBI Taxonomy" id="13035"/>
    <lineage>
        <taxon>Bacteria</taxon>
        <taxon>Bacillati</taxon>
        <taxon>Cyanobacteriota</taxon>
        <taxon>Cyanophyceae</taxon>
        <taxon>Nodosilineales</taxon>
        <taxon>Cymatolegaceae</taxon>
        <taxon>Dactylococcopsis</taxon>
    </lineage>
</organism>
<proteinExistence type="predicted"/>
<dbReference type="KEGG" id="dsl:Dacsa_1535"/>
<dbReference type="AlphaFoldDB" id="K9YTL1"/>
<protein>
    <submittedName>
        <fullName evidence="3">Uncharacterized protein</fullName>
    </submittedName>
</protein>
<reference evidence="3" key="1">
    <citation type="submission" date="2012-04" db="EMBL/GenBank/DDBJ databases">
        <title>Finished genome of Dactylococcopsis salina PCC 8305.</title>
        <authorList>
            <consortium name="US DOE Joint Genome Institute"/>
            <person name="Gugger M."/>
            <person name="Coursin T."/>
            <person name="Rippka R."/>
            <person name="Tandeau De Marsac N."/>
            <person name="Huntemann M."/>
            <person name="Wei C.-L."/>
            <person name="Han J."/>
            <person name="Detter J.C."/>
            <person name="Han C."/>
            <person name="Tapia R."/>
            <person name="Daligault H."/>
            <person name="Chen A."/>
            <person name="Krypides N."/>
            <person name="Mavromatis K."/>
            <person name="Markowitz V."/>
            <person name="Szeto E."/>
            <person name="Ivanova N."/>
            <person name="Ovchinnikova G."/>
            <person name="Pagani I."/>
            <person name="Pati A."/>
            <person name="Goodwin L."/>
            <person name="Peters L."/>
            <person name="Pitluck S."/>
            <person name="Woyke T."/>
            <person name="Kerfeld C."/>
        </authorList>
    </citation>
    <scope>NUCLEOTIDE SEQUENCE [LARGE SCALE GENOMIC DNA]</scope>
    <source>
        <strain evidence="3">PCC 8305</strain>
    </source>
</reference>
<evidence type="ECO:0000313" key="3">
    <source>
        <dbReference type="EMBL" id="AFZ50219.1"/>
    </source>
</evidence>
<gene>
    <name evidence="3" type="ORF">Dacsa_1535</name>
</gene>
<keyword evidence="2" id="KW-1133">Transmembrane helix</keyword>
<sequence length="80" mass="8653">MKMTEKEREQKQAGDQTERQGRDFNTFSQRLVTFSAAGLTIGGVISGTLGGGIGLAIGALTGLGFWLNEDESSKPQYDRQ</sequence>
<evidence type="ECO:0000256" key="1">
    <source>
        <dbReference type="SAM" id="MobiDB-lite"/>
    </source>
</evidence>
<dbReference type="HOGENOM" id="CLU_2583889_0_0_3"/>
<keyword evidence="2" id="KW-0812">Transmembrane</keyword>
<feature type="compositionally biased region" description="Basic and acidic residues" evidence="1">
    <location>
        <begin position="1"/>
        <end position="22"/>
    </location>
</feature>
<dbReference type="Proteomes" id="UP000010482">
    <property type="component" value="Chromosome"/>
</dbReference>